<dbReference type="PANTHER" id="PTHR30273:SF2">
    <property type="entry name" value="PROTEIN FECR"/>
    <property type="match status" value="1"/>
</dbReference>
<evidence type="ECO:0000256" key="1">
    <source>
        <dbReference type="SAM" id="Phobius"/>
    </source>
</evidence>
<accession>A0A514CIU9</accession>
<dbReference type="AlphaFoldDB" id="A0A514CIU9"/>
<keyword evidence="1" id="KW-1133">Transmembrane helix</keyword>
<evidence type="ECO:0000259" key="3">
    <source>
        <dbReference type="Pfam" id="PF16344"/>
    </source>
</evidence>
<dbReference type="OrthoDB" id="1099916at2"/>
<evidence type="ECO:0000313" key="5">
    <source>
        <dbReference type="Proteomes" id="UP000316614"/>
    </source>
</evidence>
<keyword evidence="5" id="KW-1185">Reference proteome</keyword>
<dbReference type="InterPro" id="IPR032508">
    <property type="entry name" value="FecR_C"/>
</dbReference>
<dbReference type="KEGG" id="echi:FKX85_12190"/>
<dbReference type="InterPro" id="IPR012373">
    <property type="entry name" value="Ferrdict_sens_TM"/>
</dbReference>
<organism evidence="4 5">
    <name type="scientific">Echinicola soli</name>
    <dbReference type="NCBI Taxonomy" id="2591634"/>
    <lineage>
        <taxon>Bacteria</taxon>
        <taxon>Pseudomonadati</taxon>
        <taxon>Bacteroidota</taxon>
        <taxon>Cytophagia</taxon>
        <taxon>Cytophagales</taxon>
        <taxon>Cyclobacteriaceae</taxon>
        <taxon>Echinicola</taxon>
    </lineage>
</organism>
<dbReference type="Proteomes" id="UP000316614">
    <property type="component" value="Chromosome"/>
</dbReference>
<feature type="domain" description="Protein FecR C-terminal" evidence="3">
    <location>
        <begin position="282"/>
        <end position="349"/>
    </location>
</feature>
<keyword evidence="1" id="KW-0812">Transmembrane</keyword>
<dbReference type="Pfam" id="PF16344">
    <property type="entry name" value="FecR_C"/>
    <property type="match status" value="1"/>
</dbReference>
<proteinExistence type="predicted"/>
<dbReference type="PIRSF" id="PIRSF018266">
    <property type="entry name" value="FecR"/>
    <property type="match status" value="1"/>
</dbReference>
<dbReference type="Pfam" id="PF04773">
    <property type="entry name" value="FecR"/>
    <property type="match status" value="1"/>
</dbReference>
<dbReference type="InterPro" id="IPR006860">
    <property type="entry name" value="FecR"/>
</dbReference>
<dbReference type="EMBL" id="CP041253">
    <property type="protein sequence ID" value="QDH79753.1"/>
    <property type="molecule type" value="Genomic_DNA"/>
</dbReference>
<keyword evidence="1" id="KW-0472">Membrane</keyword>
<dbReference type="Gene3D" id="3.55.50.30">
    <property type="match status" value="1"/>
</dbReference>
<dbReference type="Gene3D" id="2.60.120.1440">
    <property type="match status" value="1"/>
</dbReference>
<sequence>MPMEFDPESELDFLKNPLFVKWVKQPTQHTDRYWENWSRKYPEKINVMLNAKELAKRLKPQEENKIDKAKFEAGLDRLLEKNNNELETPSPTFAYKRKESRHFWTWGNSVAASILLIGMLFMAYNWINRSTGTIPTTKNVAIISRTVSKGVKKTFMLPDSSMVTLNSGSTISYPKDFAENRQIKLVGQAFFDVKNDSDHPFSIKSGDLVTTVLGTSFDVKAYEGQSNFHVAVVTGKVKVATQDGIETEIVPTEATYYDAESGAISKGKYDYEELLGWKEKILKFDDASYREVFRILSNWYDVDFELDSEFTLKGNYTGRFEDQMLENVLKGMEYSTDIQFELKGKKVMVSKKSTLPNQ</sequence>
<feature type="domain" description="FecR protein" evidence="2">
    <location>
        <begin position="148"/>
        <end position="238"/>
    </location>
</feature>
<dbReference type="GO" id="GO:0016989">
    <property type="term" value="F:sigma factor antagonist activity"/>
    <property type="evidence" value="ECO:0007669"/>
    <property type="project" value="TreeGrafter"/>
</dbReference>
<reference evidence="4 5" key="1">
    <citation type="submission" date="2019-06" db="EMBL/GenBank/DDBJ databases">
        <title>Echinicola alkalisoli sp. nov. isolated from saline soil.</title>
        <authorList>
            <person name="Sun J.-Q."/>
            <person name="Xu L."/>
        </authorList>
    </citation>
    <scope>NUCLEOTIDE SEQUENCE [LARGE SCALE GENOMIC DNA]</scope>
    <source>
        <strain evidence="4 5">LN3S3</strain>
    </source>
</reference>
<dbReference type="PANTHER" id="PTHR30273">
    <property type="entry name" value="PERIPLASMIC SIGNAL SENSOR AND SIGMA FACTOR ACTIVATOR FECR-RELATED"/>
    <property type="match status" value="1"/>
</dbReference>
<gene>
    <name evidence="4" type="ORF">FKX85_12190</name>
</gene>
<protein>
    <submittedName>
        <fullName evidence="4">DUF4974 domain-containing protein</fullName>
    </submittedName>
</protein>
<evidence type="ECO:0000259" key="2">
    <source>
        <dbReference type="Pfam" id="PF04773"/>
    </source>
</evidence>
<feature type="transmembrane region" description="Helical" evidence="1">
    <location>
        <begin position="103"/>
        <end position="127"/>
    </location>
</feature>
<evidence type="ECO:0000313" key="4">
    <source>
        <dbReference type="EMBL" id="QDH79753.1"/>
    </source>
</evidence>
<name>A0A514CIU9_9BACT</name>